<sequence>MPSVTCSASIWFTRFDFVRLFFKNKNNRVLSALVACLLPLSISAPRDRQGFAFLQAQLPEVHTTADWLANSACLHRHIPQLYDLVTAIPSLTIRDDAAKMSRVFRQLCYTNKITLGIPVAGENSFSLWESSADVCSYVKV</sequence>
<dbReference type="VEuPathDB" id="FungiDB:LEMA_P051600.1"/>
<gene>
    <name evidence="1" type="ORF">LEMA_P051600.1</name>
</gene>
<dbReference type="HOGENOM" id="CLU_1835500_0_0_1"/>
<accession>E4ZMA5</accession>
<protein>
    <submittedName>
        <fullName evidence="1">Predicted protein</fullName>
    </submittedName>
</protein>
<dbReference type="EMBL" id="FP929094">
    <property type="protein sequence ID" value="CBX92454.1"/>
    <property type="molecule type" value="Genomic_DNA"/>
</dbReference>
<name>E4ZMA5_LEPMJ</name>
<proteinExistence type="predicted"/>
<dbReference type="InParanoid" id="E4ZMA5"/>
<dbReference type="Proteomes" id="UP000002668">
    <property type="component" value="Genome"/>
</dbReference>
<reference evidence="2" key="1">
    <citation type="journal article" date="2011" name="Nat. Commun.">
        <title>Effector diversification within compartments of the Leptosphaeria maculans genome affected by Repeat-Induced Point mutations.</title>
        <authorList>
            <person name="Rouxel T."/>
            <person name="Grandaubert J."/>
            <person name="Hane J.K."/>
            <person name="Hoede C."/>
            <person name="van de Wouw A.P."/>
            <person name="Couloux A."/>
            <person name="Dominguez V."/>
            <person name="Anthouard V."/>
            <person name="Bally P."/>
            <person name="Bourras S."/>
            <person name="Cozijnsen A.J."/>
            <person name="Ciuffetti L.M."/>
            <person name="Degrave A."/>
            <person name="Dilmaghani A."/>
            <person name="Duret L."/>
            <person name="Fudal I."/>
            <person name="Goodwin S.B."/>
            <person name="Gout L."/>
            <person name="Glaser N."/>
            <person name="Linglin J."/>
            <person name="Kema G.H.J."/>
            <person name="Lapalu N."/>
            <person name="Lawrence C.B."/>
            <person name="May K."/>
            <person name="Meyer M."/>
            <person name="Ollivier B."/>
            <person name="Poulain J."/>
            <person name="Schoch C.L."/>
            <person name="Simon A."/>
            <person name="Spatafora J.W."/>
            <person name="Stachowiak A."/>
            <person name="Turgeon B.G."/>
            <person name="Tyler B.M."/>
            <person name="Vincent D."/>
            <person name="Weissenbach J."/>
            <person name="Amselem J."/>
            <person name="Quesneville H."/>
            <person name="Oliver R.P."/>
            <person name="Wincker P."/>
            <person name="Balesdent M.-H."/>
            <person name="Howlett B.J."/>
        </authorList>
    </citation>
    <scope>NUCLEOTIDE SEQUENCE [LARGE SCALE GENOMIC DNA]</scope>
    <source>
        <strain evidence="2">JN3 / isolate v23.1.3 / race Av1-4-5-6-7-8</strain>
    </source>
</reference>
<evidence type="ECO:0000313" key="1">
    <source>
        <dbReference type="EMBL" id="CBX92454.1"/>
    </source>
</evidence>
<keyword evidence="2" id="KW-1185">Reference proteome</keyword>
<organism evidence="2">
    <name type="scientific">Leptosphaeria maculans (strain JN3 / isolate v23.1.3 / race Av1-4-5-6-7-8)</name>
    <name type="common">Blackleg fungus</name>
    <name type="synonym">Phoma lingam</name>
    <dbReference type="NCBI Taxonomy" id="985895"/>
    <lineage>
        <taxon>Eukaryota</taxon>
        <taxon>Fungi</taxon>
        <taxon>Dikarya</taxon>
        <taxon>Ascomycota</taxon>
        <taxon>Pezizomycotina</taxon>
        <taxon>Dothideomycetes</taxon>
        <taxon>Pleosporomycetidae</taxon>
        <taxon>Pleosporales</taxon>
        <taxon>Pleosporineae</taxon>
        <taxon>Leptosphaeriaceae</taxon>
        <taxon>Plenodomus</taxon>
        <taxon>Plenodomus lingam/Leptosphaeria maculans species complex</taxon>
    </lineage>
</organism>
<evidence type="ECO:0000313" key="2">
    <source>
        <dbReference type="Proteomes" id="UP000002668"/>
    </source>
</evidence>
<dbReference type="AlphaFoldDB" id="E4ZMA5"/>